<organism evidence="5 6">
    <name type="scientific">Paradevosia shaoguanensis</name>
    <dbReference type="NCBI Taxonomy" id="1335043"/>
    <lineage>
        <taxon>Bacteria</taxon>
        <taxon>Pseudomonadati</taxon>
        <taxon>Pseudomonadota</taxon>
        <taxon>Alphaproteobacteria</taxon>
        <taxon>Hyphomicrobiales</taxon>
        <taxon>Devosiaceae</taxon>
        <taxon>Paradevosia</taxon>
    </lineage>
</organism>
<dbReference type="GO" id="GO:0008233">
    <property type="term" value="F:peptidase activity"/>
    <property type="evidence" value="ECO:0007669"/>
    <property type="project" value="UniProtKB-KW"/>
</dbReference>
<evidence type="ECO:0000259" key="4">
    <source>
        <dbReference type="Pfam" id="PF04586"/>
    </source>
</evidence>
<dbReference type="InterPro" id="IPR054613">
    <property type="entry name" value="Peptidase_S78_dom"/>
</dbReference>
<gene>
    <name evidence="5" type="ORF">ML536_20500</name>
</gene>
<dbReference type="Proteomes" id="UP001156140">
    <property type="component" value="Unassembled WGS sequence"/>
</dbReference>
<accession>A0AA41UDB0</accession>
<evidence type="ECO:0000256" key="1">
    <source>
        <dbReference type="ARBA" id="ARBA00022612"/>
    </source>
</evidence>
<dbReference type="InterPro" id="IPR006433">
    <property type="entry name" value="Prohead_protease"/>
</dbReference>
<keyword evidence="1" id="KW-1188">Viral release from host cell</keyword>
<feature type="domain" description="Prohead serine protease" evidence="4">
    <location>
        <begin position="4"/>
        <end position="150"/>
    </location>
</feature>
<dbReference type="NCBIfam" id="TIGR01543">
    <property type="entry name" value="proheadase_HK97"/>
    <property type="match status" value="1"/>
</dbReference>
<comment type="caution">
    <text evidence="5">The sequence shown here is derived from an EMBL/GenBank/DDBJ whole genome shotgun (WGS) entry which is preliminary data.</text>
</comment>
<dbReference type="GO" id="GO:0006508">
    <property type="term" value="P:proteolysis"/>
    <property type="evidence" value="ECO:0007669"/>
    <property type="project" value="UniProtKB-KW"/>
</dbReference>
<evidence type="ECO:0000256" key="2">
    <source>
        <dbReference type="ARBA" id="ARBA00022670"/>
    </source>
</evidence>
<protein>
    <submittedName>
        <fullName evidence="5">HK97 family phage prohead protease</fullName>
    </submittedName>
</protein>
<name>A0AA41UDB0_9HYPH</name>
<reference evidence="5" key="1">
    <citation type="submission" date="2022-03" db="EMBL/GenBank/DDBJ databases">
        <title>The complete genome sequence of a Methyloterrigena soli.</title>
        <authorList>
            <person name="Zi Z."/>
        </authorList>
    </citation>
    <scope>NUCLEOTIDE SEQUENCE</scope>
    <source>
        <strain evidence="5">M48</strain>
    </source>
</reference>
<dbReference type="Pfam" id="PF04586">
    <property type="entry name" value="Peptidase_S78"/>
    <property type="match status" value="1"/>
</dbReference>
<keyword evidence="2 5" id="KW-0645">Protease</keyword>
<evidence type="ECO:0000256" key="3">
    <source>
        <dbReference type="ARBA" id="ARBA00022801"/>
    </source>
</evidence>
<sequence length="215" mass="23318">MEIKALKESGEFEGYASTFGGEPDSYGDVIAPGAFSESLAAHKAAGTMPKLFWQHKRDEPIGKWLEAAEDAKGLLMKGRLNMDVQRAREAYSLLKSGDIDGLSIGYRIKEYSVDTESGVWTLERLDLKEVSVVSIGANENATITSVKAFKAAHQLTDKLKAGDRLTEREFETWLKGLGFSNSEAERAARVCLKGQGDPAVAADNGTAFLRALLSA</sequence>
<proteinExistence type="predicted"/>
<dbReference type="AlphaFoldDB" id="A0AA41UDB0"/>
<dbReference type="EMBL" id="JALAZD010000004">
    <property type="protein sequence ID" value="MCI0129220.1"/>
    <property type="molecule type" value="Genomic_DNA"/>
</dbReference>
<keyword evidence="6" id="KW-1185">Reference proteome</keyword>
<dbReference type="RefSeq" id="WP_281737163.1">
    <property type="nucleotide sequence ID" value="NZ_JAKETQ010000004.1"/>
</dbReference>
<evidence type="ECO:0000313" key="6">
    <source>
        <dbReference type="Proteomes" id="UP001156140"/>
    </source>
</evidence>
<evidence type="ECO:0000313" key="5">
    <source>
        <dbReference type="EMBL" id="MCI0129220.1"/>
    </source>
</evidence>
<keyword evidence="3" id="KW-0378">Hydrolase</keyword>